<dbReference type="RefSeq" id="WP_006965758.1">
    <property type="nucleotide sequence ID" value="NZ_APJX01000004.1"/>
</dbReference>
<gene>
    <name evidence="1" type="ORF">Dpo_4c00670</name>
</gene>
<evidence type="ECO:0000313" key="2">
    <source>
        <dbReference type="Proteomes" id="UP000014216"/>
    </source>
</evidence>
<keyword evidence="2" id="KW-1185">Reference proteome</keyword>
<comment type="caution">
    <text evidence="1">The sequence shown here is derived from an EMBL/GenBank/DDBJ whole genome shotgun (WGS) entry which is preliminary data.</text>
</comment>
<dbReference type="Proteomes" id="UP000014216">
    <property type="component" value="Unassembled WGS sequence"/>
</dbReference>
<dbReference type="AlphaFoldDB" id="S0FXR0"/>
<dbReference type="EMBL" id="APJX01000004">
    <property type="protein sequence ID" value="EMS79520.1"/>
    <property type="molecule type" value="Genomic_DNA"/>
</dbReference>
<organism evidence="1 2">
    <name type="scientific">Desulfotignum phosphitoxidans DSM 13687</name>
    <dbReference type="NCBI Taxonomy" id="1286635"/>
    <lineage>
        <taxon>Bacteria</taxon>
        <taxon>Pseudomonadati</taxon>
        <taxon>Thermodesulfobacteriota</taxon>
        <taxon>Desulfobacteria</taxon>
        <taxon>Desulfobacterales</taxon>
        <taxon>Desulfobacteraceae</taxon>
        <taxon>Desulfotignum</taxon>
    </lineage>
</organism>
<proteinExistence type="predicted"/>
<accession>S0FXR0</accession>
<sequence length="86" mass="9924">MAAIVYQTNKKTGITYAYESISHWDKKKKQSRAKRKCIGRVDPETQQIVPTRRKKYPPGQKPRKKGLRLLPGMPANFMVPPIFLIV</sequence>
<evidence type="ECO:0000313" key="1">
    <source>
        <dbReference type="EMBL" id="EMS79520.1"/>
    </source>
</evidence>
<name>S0FXR0_9BACT</name>
<protein>
    <submittedName>
        <fullName evidence="1">Transposase IS4 family</fullName>
    </submittedName>
</protein>
<reference evidence="1 2" key="1">
    <citation type="journal article" date="2013" name="Genome Announc.">
        <title>Draft Genome Sequence of Desulfotignum phosphitoxidans DSM 13687 Strain FiPS-3.</title>
        <authorList>
            <person name="Poehlein A."/>
            <person name="Daniel R."/>
            <person name="Simeonova D.D."/>
        </authorList>
    </citation>
    <scope>NUCLEOTIDE SEQUENCE [LARGE SCALE GENOMIC DNA]</scope>
    <source>
        <strain evidence="1 2">DSM 13687</strain>
    </source>
</reference>